<dbReference type="Proteomes" id="UP000234433">
    <property type="component" value="Unassembled WGS sequence"/>
</dbReference>
<dbReference type="CDD" id="cd03225">
    <property type="entry name" value="ABC_cobalt_CbiO_domain1"/>
    <property type="match status" value="2"/>
</dbReference>
<dbReference type="PANTHER" id="PTHR43553:SF24">
    <property type="entry name" value="ENERGY-COUPLING FACTOR TRANSPORTER ATP-BINDING PROTEIN ECFA1"/>
    <property type="match status" value="1"/>
</dbReference>
<evidence type="ECO:0000256" key="2">
    <source>
        <dbReference type="ARBA" id="ARBA00022448"/>
    </source>
</evidence>
<dbReference type="EMBL" id="FXZD01000007">
    <property type="protein sequence ID" value="SMX95955.1"/>
    <property type="molecule type" value="Genomic_DNA"/>
</dbReference>
<dbReference type="GO" id="GO:0042626">
    <property type="term" value="F:ATPase-coupled transmembrane transporter activity"/>
    <property type="evidence" value="ECO:0007669"/>
    <property type="project" value="TreeGrafter"/>
</dbReference>
<keyword evidence="3" id="KW-0547">Nucleotide-binding</keyword>
<dbReference type="SUPFAM" id="SSF52540">
    <property type="entry name" value="P-loop containing nucleoside triphosphate hydrolases"/>
    <property type="match status" value="2"/>
</dbReference>
<dbReference type="InterPro" id="IPR017871">
    <property type="entry name" value="ABC_transporter-like_CS"/>
</dbReference>
<feature type="domain" description="ABC transporter" evidence="6">
    <location>
        <begin position="258"/>
        <end position="495"/>
    </location>
</feature>
<feature type="domain" description="ABC transporter" evidence="6">
    <location>
        <begin position="4"/>
        <end position="230"/>
    </location>
</feature>
<evidence type="ECO:0000256" key="1">
    <source>
        <dbReference type="ARBA" id="ARBA00005417"/>
    </source>
</evidence>
<evidence type="ECO:0000259" key="6">
    <source>
        <dbReference type="PROSITE" id="PS50893"/>
    </source>
</evidence>
<organism evidence="7 8">
    <name type="scientific">Brevibacterium antiquum CNRZ 918</name>
    <dbReference type="NCBI Taxonomy" id="1255637"/>
    <lineage>
        <taxon>Bacteria</taxon>
        <taxon>Bacillati</taxon>
        <taxon>Actinomycetota</taxon>
        <taxon>Actinomycetes</taxon>
        <taxon>Micrococcales</taxon>
        <taxon>Brevibacteriaceae</taxon>
        <taxon>Brevibacterium</taxon>
    </lineage>
</organism>
<dbReference type="InterPro" id="IPR003439">
    <property type="entry name" value="ABC_transporter-like_ATP-bd"/>
</dbReference>
<gene>
    <name evidence="7" type="ORF">BANT918_02174</name>
</gene>
<dbReference type="RefSeq" id="WP_101620269.1">
    <property type="nucleotide sequence ID" value="NZ_FXZD01000007.1"/>
</dbReference>
<proteinExistence type="inferred from homology"/>
<accession>A0A2H1K833</accession>
<dbReference type="Gene3D" id="3.40.50.300">
    <property type="entry name" value="P-loop containing nucleotide triphosphate hydrolases"/>
    <property type="match status" value="2"/>
</dbReference>
<dbReference type="GO" id="GO:0016887">
    <property type="term" value="F:ATP hydrolysis activity"/>
    <property type="evidence" value="ECO:0007669"/>
    <property type="project" value="InterPro"/>
</dbReference>
<evidence type="ECO:0000256" key="3">
    <source>
        <dbReference type="ARBA" id="ARBA00022741"/>
    </source>
</evidence>
<dbReference type="PANTHER" id="PTHR43553">
    <property type="entry name" value="HEAVY METAL TRANSPORTER"/>
    <property type="match status" value="1"/>
</dbReference>
<keyword evidence="2" id="KW-0813">Transport</keyword>
<feature type="region of interest" description="Disordered" evidence="5">
    <location>
        <begin position="229"/>
        <end position="251"/>
    </location>
</feature>
<dbReference type="GO" id="GO:0043190">
    <property type="term" value="C:ATP-binding cassette (ABC) transporter complex"/>
    <property type="evidence" value="ECO:0007669"/>
    <property type="project" value="TreeGrafter"/>
</dbReference>
<dbReference type="InterPro" id="IPR003593">
    <property type="entry name" value="AAA+_ATPase"/>
</dbReference>
<keyword evidence="7" id="KW-0378">Hydrolase</keyword>
<protein>
    <submittedName>
        <fullName evidence="7">Energy-coupling factor transport system ATP-binding protein</fullName>
        <ecNumber evidence="7">3.6.3.-</ecNumber>
    </submittedName>
</protein>
<dbReference type="Pfam" id="PF00005">
    <property type="entry name" value="ABC_tran"/>
    <property type="match status" value="2"/>
</dbReference>
<evidence type="ECO:0000313" key="7">
    <source>
        <dbReference type="EMBL" id="SMX95955.1"/>
    </source>
</evidence>
<dbReference type="InterPro" id="IPR015856">
    <property type="entry name" value="ABC_transpr_CbiO/EcfA_su"/>
</dbReference>
<dbReference type="EC" id="3.6.3.-" evidence="7"/>
<keyword evidence="4 7" id="KW-0067">ATP-binding</keyword>
<evidence type="ECO:0000256" key="5">
    <source>
        <dbReference type="SAM" id="MobiDB-lite"/>
    </source>
</evidence>
<name>A0A2H1K833_9MICO</name>
<evidence type="ECO:0000256" key="4">
    <source>
        <dbReference type="ARBA" id="ARBA00022840"/>
    </source>
</evidence>
<dbReference type="PROSITE" id="PS50893">
    <property type="entry name" value="ABC_TRANSPORTER_2"/>
    <property type="match status" value="2"/>
</dbReference>
<dbReference type="OrthoDB" id="501320at2"/>
<reference evidence="7 8" key="1">
    <citation type="submission" date="2017-03" db="EMBL/GenBank/DDBJ databases">
        <authorList>
            <person name="Afonso C.L."/>
            <person name="Miller P.J."/>
            <person name="Scott M.A."/>
            <person name="Spackman E."/>
            <person name="Goraichik I."/>
            <person name="Dimitrov K.M."/>
            <person name="Suarez D.L."/>
            <person name="Swayne D.E."/>
        </authorList>
    </citation>
    <scope>NUCLEOTIDE SEQUENCE [LARGE SCALE GENOMIC DNA]</scope>
    <source>
        <strain evidence="7 8">CNRZ 918</strain>
    </source>
</reference>
<dbReference type="SMART" id="SM00382">
    <property type="entry name" value="AAA"/>
    <property type="match status" value="2"/>
</dbReference>
<evidence type="ECO:0000313" key="8">
    <source>
        <dbReference type="Proteomes" id="UP000234433"/>
    </source>
</evidence>
<dbReference type="GO" id="GO:0005524">
    <property type="term" value="F:ATP binding"/>
    <property type="evidence" value="ECO:0007669"/>
    <property type="project" value="UniProtKB-KW"/>
</dbReference>
<dbReference type="InterPro" id="IPR050095">
    <property type="entry name" value="ECF_ABC_transporter_ATP-bd"/>
</dbReference>
<feature type="compositionally biased region" description="Basic and acidic residues" evidence="5">
    <location>
        <begin position="229"/>
        <end position="243"/>
    </location>
</feature>
<dbReference type="AlphaFoldDB" id="A0A2H1K833"/>
<comment type="similarity">
    <text evidence="1">Belongs to the ABC transporter superfamily.</text>
</comment>
<dbReference type="InterPro" id="IPR027417">
    <property type="entry name" value="P-loop_NTPase"/>
</dbReference>
<dbReference type="PROSITE" id="PS00211">
    <property type="entry name" value="ABC_TRANSPORTER_1"/>
    <property type="match status" value="1"/>
</dbReference>
<sequence length="495" mass="52684">MMSLELLGAGFTYRGGASAALTGIDLRLAPGQMHAILGPLGSGTSTLGRLITGLLSDRGTSVGRIRVEGAAVMLGDDPEAQLSGMTSLVGDEVQLPGRLHGDEVSVVEERARQVLRSLGIGDLWGRRLDTLSGGQRQLVTLAGLLTVNPSLLVLDQPSLSLDPDARRRLGTVLRAFCSAGGAVLITAHQFDEVTEACDHLSVLDSGRLITTDICLAAHELERCGIWDTRPREPHESYEPRGQDPSEPVGSTAPATVALSVRGLTVARAGATVLKHIDLDVASGEIVTIRGSNGAGKSTLLRSLAGLLGAGDRTSGMITVDGNGTRVSLGDARAHERAQHLGWVGQDPGSQLSAATVRDELLHAVPLPSHRRRDRATIRARRQAAVTSAMETTHLDTVSETHPYDLSIDLRKDLVMASALIMSPRILLLDEPTLGRDGKAINRLNSFIRDFLRRGGSILATTHDRRWAATTADHILELDEGRLREDRETGERAGGG</sequence>